<feature type="transmembrane region" description="Helical" evidence="2">
    <location>
        <begin position="45"/>
        <end position="71"/>
    </location>
</feature>
<name>A0A4S3PKZ8_9BACI</name>
<protein>
    <submittedName>
        <fullName evidence="3">DNA-directed RNA polymerase subunit beta</fullName>
    </submittedName>
</protein>
<keyword evidence="2" id="KW-0812">Transmembrane</keyword>
<keyword evidence="3" id="KW-0804">Transcription</keyword>
<dbReference type="AlphaFoldDB" id="A0A4S3PKZ8"/>
<keyword evidence="2" id="KW-0472">Membrane</keyword>
<evidence type="ECO:0000256" key="1">
    <source>
        <dbReference type="SAM" id="MobiDB-lite"/>
    </source>
</evidence>
<dbReference type="Pfam" id="PF11772">
    <property type="entry name" value="EpuA"/>
    <property type="match status" value="1"/>
</dbReference>
<proteinExistence type="predicted"/>
<organism evidence="3 4">
    <name type="scientific">Bacillus timonensis</name>
    <dbReference type="NCBI Taxonomy" id="1033734"/>
    <lineage>
        <taxon>Bacteria</taxon>
        <taxon>Bacillati</taxon>
        <taxon>Bacillota</taxon>
        <taxon>Bacilli</taxon>
        <taxon>Bacillales</taxon>
        <taxon>Bacillaceae</taxon>
        <taxon>Bacillus</taxon>
    </lineage>
</organism>
<keyword evidence="4" id="KW-1185">Reference proteome</keyword>
<feature type="compositionally biased region" description="Basic and acidic residues" evidence="1">
    <location>
        <begin position="11"/>
        <end position="32"/>
    </location>
</feature>
<evidence type="ECO:0000313" key="3">
    <source>
        <dbReference type="EMBL" id="THE09695.1"/>
    </source>
</evidence>
<gene>
    <name evidence="3" type="ORF">E1I69_21295</name>
</gene>
<dbReference type="EMBL" id="SLUB01000066">
    <property type="protein sequence ID" value="THE09695.1"/>
    <property type="molecule type" value="Genomic_DNA"/>
</dbReference>
<feature type="region of interest" description="Disordered" evidence="1">
    <location>
        <begin position="1"/>
        <end position="35"/>
    </location>
</feature>
<dbReference type="STRING" id="1033734.GCA_000285535_02507"/>
<evidence type="ECO:0000313" key="4">
    <source>
        <dbReference type="Proteomes" id="UP000306477"/>
    </source>
</evidence>
<feature type="compositionally biased region" description="Polar residues" evidence="1">
    <location>
        <begin position="1"/>
        <end position="10"/>
    </location>
</feature>
<dbReference type="RefSeq" id="WP_136381557.1">
    <property type="nucleotide sequence ID" value="NZ_SLUB01000066.1"/>
</dbReference>
<evidence type="ECO:0000256" key="2">
    <source>
        <dbReference type="SAM" id="Phobius"/>
    </source>
</evidence>
<sequence length="98" mass="11272">MTSELNNTQVKSREEFRKTRDEEKNTEKEPKKKREGKLRIRLIPIWIRLLLVVVLFAASVMIGVVVGYGVIGDGNPSDALKKETWQHIVDLVNKDVKK</sequence>
<dbReference type="GO" id="GO:0000428">
    <property type="term" value="C:DNA-directed RNA polymerase complex"/>
    <property type="evidence" value="ECO:0007669"/>
    <property type="project" value="UniProtKB-KW"/>
</dbReference>
<reference evidence="3 4" key="1">
    <citation type="journal article" date="2019" name="Indoor Air">
        <title>Impacts of indoor surface finishes on bacterial viability.</title>
        <authorList>
            <person name="Hu J."/>
            <person name="Maamar S.B."/>
            <person name="Glawe A.J."/>
            <person name="Gottel N."/>
            <person name="Gilbert J.A."/>
            <person name="Hartmann E.M."/>
        </authorList>
    </citation>
    <scope>NUCLEOTIDE SEQUENCE [LARGE SCALE GENOMIC DNA]</scope>
    <source>
        <strain evidence="3 4">AF060A6</strain>
    </source>
</reference>
<dbReference type="InterPro" id="IPR024596">
    <property type="entry name" value="RNApol_su_b/EpuA"/>
</dbReference>
<keyword evidence="2" id="KW-1133">Transmembrane helix</keyword>
<keyword evidence="3" id="KW-0240">DNA-directed RNA polymerase</keyword>
<dbReference type="Proteomes" id="UP000306477">
    <property type="component" value="Unassembled WGS sequence"/>
</dbReference>
<comment type="caution">
    <text evidence="3">The sequence shown here is derived from an EMBL/GenBank/DDBJ whole genome shotgun (WGS) entry which is preliminary data.</text>
</comment>
<accession>A0A4S3PKZ8</accession>